<organism evidence="15 16">
    <name type="scientific">Desulfosporosinus metallidurans</name>
    <dbReference type="NCBI Taxonomy" id="1888891"/>
    <lineage>
        <taxon>Bacteria</taxon>
        <taxon>Bacillati</taxon>
        <taxon>Bacillota</taxon>
        <taxon>Clostridia</taxon>
        <taxon>Eubacteriales</taxon>
        <taxon>Desulfitobacteriaceae</taxon>
        <taxon>Desulfosporosinus</taxon>
    </lineage>
</organism>
<dbReference type="RefSeq" id="WP_075365168.1">
    <property type="nucleotide sequence ID" value="NZ_MLBF01000017.1"/>
</dbReference>
<evidence type="ECO:0000256" key="11">
    <source>
        <dbReference type="ARBA" id="ARBA00069173"/>
    </source>
</evidence>
<keyword evidence="8 12" id="KW-0808">Transferase</keyword>
<evidence type="ECO:0000256" key="1">
    <source>
        <dbReference type="ARBA" id="ARBA00003237"/>
    </source>
</evidence>
<keyword evidence="6" id="KW-0662">Pyridine nucleotide biosynthesis</keyword>
<dbReference type="EMBL" id="MLBF01000017">
    <property type="protein sequence ID" value="OLN31549.1"/>
    <property type="molecule type" value="Genomic_DNA"/>
</dbReference>
<dbReference type="PANTHER" id="PTHR32179">
    <property type="entry name" value="NICOTINATE-NUCLEOTIDE PYROPHOSPHORYLASE [CARBOXYLATING]"/>
    <property type="match status" value="1"/>
</dbReference>
<dbReference type="NCBIfam" id="TIGR00078">
    <property type="entry name" value="nadC"/>
    <property type="match status" value="1"/>
</dbReference>
<dbReference type="FunFam" id="3.90.1170.20:FF:000001">
    <property type="entry name" value="Nicotinate-nucleotide diphosphorylase (Carboxylating)"/>
    <property type="match status" value="1"/>
</dbReference>
<evidence type="ECO:0000259" key="14">
    <source>
        <dbReference type="Pfam" id="PF02749"/>
    </source>
</evidence>
<name>A0A1Q8QW46_9FIRM</name>
<evidence type="ECO:0000256" key="5">
    <source>
        <dbReference type="ARBA" id="ARBA00011944"/>
    </source>
</evidence>
<dbReference type="Pfam" id="PF02749">
    <property type="entry name" value="QRPTase_N"/>
    <property type="match status" value="1"/>
</dbReference>
<dbReference type="SUPFAM" id="SSF54675">
    <property type="entry name" value="Nicotinate/Quinolinate PRTase N-terminal domain-like"/>
    <property type="match status" value="1"/>
</dbReference>
<dbReference type="GO" id="GO:0004514">
    <property type="term" value="F:nicotinate-nucleotide diphosphorylase (carboxylating) activity"/>
    <property type="evidence" value="ECO:0007669"/>
    <property type="project" value="UniProtKB-EC"/>
</dbReference>
<dbReference type="GO" id="GO:0009435">
    <property type="term" value="P:NAD+ biosynthetic process"/>
    <property type="evidence" value="ECO:0007669"/>
    <property type="project" value="UniProtKB-UniPathway"/>
</dbReference>
<dbReference type="SUPFAM" id="SSF51690">
    <property type="entry name" value="Nicotinate/Quinolinate PRTase C-terminal domain-like"/>
    <property type="match status" value="1"/>
</dbReference>
<evidence type="ECO:0000256" key="2">
    <source>
        <dbReference type="ARBA" id="ARBA00004893"/>
    </source>
</evidence>
<dbReference type="InterPro" id="IPR013785">
    <property type="entry name" value="Aldolase_TIM"/>
</dbReference>
<reference evidence="15 16" key="1">
    <citation type="submission" date="2016-09" db="EMBL/GenBank/DDBJ databases">
        <title>Complete genome of Desulfosporosinus sp. OL.</title>
        <authorList>
            <person name="Mardanov A."/>
            <person name="Beletsky A."/>
            <person name="Panova A."/>
            <person name="Karnachuk O."/>
            <person name="Ravin N."/>
        </authorList>
    </citation>
    <scope>NUCLEOTIDE SEQUENCE [LARGE SCALE GENOMIC DNA]</scope>
    <source>
        <strain evidence="15 16">OL</strain>
    </source>
</reference>
<proteinExistence type="inferred from homology"/>
<dbReference type="Gene3D" id="3.90.1170.20">
    <property type="entry name" value="Quinolinate phosphoribosyl transferase, N-terminal domain"/>
    <property type="match status" value="1"/>
</dbReference>
<evidence type="ECO:0000259" key="13">
    <source>
        <dbReference type="Pfam" id="PF01729"/>
    </source>
</evidence>
<keyword evidence="16" id="KW-1185">Reference proteome</keyword>
<dbReference type="Proteomes" id="UP000186102">
    <property type="component" value="Unassembled WGS sequence"/>
</dbReference>
<dbReference type="InterPro" id="IPR027277">
    <property type="entry name" value="NadC/ModD"/>
</dbReference>
<dbReference type="STRING" id="1888891.DSOL_2574"/>
<evidence type="ECO:0000256" key="4">
    <source>
        <dbReference type="ARBA" id="ARBA00011218"/>
    </source>
</evidence>
<comment type="pathway">
    <text evidence="2">Cofactor biosynthesis; NAD(+) biosynthesis; nicotinate D-ribonucleotide from quinolinate: step 1/1.</text>
</comment>
<dbReference type="GO" id="GO:0005737">
    <property type="term" value="C:cytoplasm"/>
    <property type="evidence" value="ECO:0007669"/>
    <property type="project" value="TreeGrafter"/>
</dbReference>
<dbReference type="Gene3D" id="3.20.20.70">
    <property type="entry name" value="Aldolase class I"/>
    <property type="match status" value="1"/>
</dbReference>
<gene>
    <name evidence="15" type="ORF">DSOL_2574</name>
</gene>
<protein>
    <recommendedName>
        <fullName evidence="11">Probable nicotinate-nucleotide pyrophosphorylase [carboxylating]</fullName>
        <ecNumber evidence="5">2.4.2.19</ecNumber>
    </recommendedName>
    <alternativeName>
        <fullName evidence="9">Quinolinate phosphoribosyltransferase [decarboxylating]</fullName>
    </alternativeName>
</protein>
<dbReference type="InterPro" id="IPR004393">
    <property type="entry name" value="NadC"/>
</dbReference>
<evidence type="ECO:0000256" key="7">
    <source>
        <dbReference type="ARBA" id="ARBA00022676"/>
    </source>
</evidence>
<comment type="function">
    <text evidence="1">Involved in the catabolism of quinolinic acid (QA).</text>
</comment>
<feature type="domain" description="Quinolinate phosphoribosyl transferase C-terminal" evidence="13">
    <location>
        <begin position="109"/>
        <end position="273"/>
    </location>
</feature>
<evidence type="ECO:0000256" key="6">
    <source>
        <dbReference type="ARBA" id="ARBA00022642"/>
    </source>
</evidence>
<comment type="subunit">
    <text evidence="4">Hexamer formed by 3 homodimers.</text>
</comment>
<dbReference type="UniPathway" id="UPA00253">
    <property type="reaction ID" value="UER00331"/>
</dbReference>
<evidence type="ECO:0000256" key="3">
    <source>
        <dbReference type="ARBA" id="ARBA00009400"/>
    </source>
</evidence>
<dbReference type="CDD" id="cd01572">
    <property type="entry name" value="QPRTase"/>
    <property type="match status" value="1"/>
</dbReference>
<dbReference type="InterPro" id="IPR002638">
    <property type="entry name" value="Quinolinate_PRibosylTrfase_C"/>
</dbReference>
<dbReference type="InterPro" id="IPR037128">
    <property type="entry name" value="Quinolinate_PRibosylTase_N_sf"/>
</dbReference>
<dbReference type="InterPro" id="IPR022412">
    <property type="entry name" value="Quinolinate_PRibosylTrfase_N"/>
</dbReference>
<dbReference type="PIRSF" id="PIRSF006250">
    <property type="entry name" value="NadC_ModD"/>
    <property type="match status" value="1"/>
</dbReference>
<dbReference type="FunFam" id="3.20.20.70:FF:000030">
    <property type="entry name" value="Nicotinate-nucleotide pyrophosphorylase, carboxylating"/>
    <property type="match status" value="1"/>
</dbReference>
<feature type="domain" description="Quinolinate phosphoribosyl transferase N-terminal" evidence="14">
    <location>
        <begin position="22"/>
        <end position="107"/>
    </location>
</feature>
<comment type="similarity">
    <text evidence="3 12">Belongs to the NadC/ModD family.</text>
</comment>
<accession>A0A1Q8QW46</accession>
<dbReference type="OrthoDB" id="9782546at2"/>
<evidence type="ECO:0000256" key="8">
    <source>
        <dbReference type="ARBA" id="ARBA00022679"/>
    </source>
</evidence>
<evidence type="ECO:0000313" key="15">
    <source>
        <dbReference type="EMBL" id="OLN31549.1"/>
    </source>
</evidence>
<dbReference type="PANTHER" id="PTHR32179:SF3">
    <property type="entry name" value="NICOTINATE-NUCLEOTIDE PYROPHOSPHORYLASE [CARBOXYLATING]"/>
    <property type="match status" value="1"/>
</dbReference>
<dbReference type="AlphaFoldDB" id="A0A1Q8QW46"/>
<keyword evidence="7 12" id="KW-0328">Glycosyltransferase</keyword>
<dbReference type="InterPro" id="IPR036068">
    <property type="entry name" value="Nicotinate_pribotase-like_C"/>
</dbReference>
<evidence type="ECO:0000313" key="16">
    <source>
        <dbReference type="Proteomes" id="UP000186102"/>
    </source>
</evidence>
<evidence type="ECO:0000256" key="9">
    <source>
        <dbReference type="ARBA" id="ARBA00033102"/>
    </source>
</evidence>
<dbReference type="EC" id="2.4.2.19" evidence="5"/>
<evidence type="ECO:0000256" key="12">
    <source>
        <dbReference type="PIRNR" id="PIRNR006250"/>
    </source>
</evidence>
<evidence type="ECO:0000256" key="10">
    <source>
        <dbReference type="ARBA" id="ARBA00047445"/>
    </source>
</evidence>
<dbReference type="GO" id="GO:0034213">
    <property type="term" value="P:quinolinate catabolic process"/>
    <property type="evidence" value="ECO:0007669"/>
    <property type="project" value="TreeGrafter"/>
</dbReference>
<sequence length="277" mass="29870">MNPIYYESLVREALNEDLGFQDLTTEAIISETHCSVAEITAKAAGIIAGMDIAKCAFKLLDEKVSFQTKIADGAKVSPGQVVAVIEGRTRTLLGGERVALNFMQRLSGIATGTNKAVESVKDFPCHLVDTRKTTPGLRGMEKYAVRMGGGYNHRFGLFDAILIKDNHITAAGGITEAVSLVRAKVGHMVKVEVETETLAQVEEALRTSVDIIMLDNMSADQMKEAVQLINKEVLTEASGGINLDNLVRVAETGVDLISLGWLTHSAQALDLSLNIIE</sequence>
<dbReference type="Pfam" id="PF01729">
    <property type="entry name" value="QRPTase_C"/>
    <property type="match status" value="1"/>
</dbReference>
<comment type="caution">
    <text evidence="15">The sequence shown here is derived from an EMBL/GenBank/DDBJ whole genome shotgun (WGS) entry which is preliminary data.</text>
</comment>
<comment type="catalytic activity">
    <reaction evidence="10">
        <text>nicotinate beta-D-ribonucleotide + CO2 + diphosphate = quinolinate + 5-phospho-alpha-D-ribose 1-diphosphate + 2 H(+)</text>
        <dbReference type="Rhea" id="RHEA:12733"/>
        <dbReference type="ChEBI" id="CHEBI:15378"/>
        <dbReference type="ChEBI" id="CHEBI:16526"/>
        <dbReference type="ChEBI" id="CHEBI:29959"/>
        <dbReference type="ChEBI" id="CHEBI:33019"/>
        <dbReference type="ChEBI" id="CHEBI:57502"/>
        <dbReference type="ChEBI" id="CHEBI:58017"/>
        <dbReference type="EC" id="2.4.2.19"/>
    </reaction>
</comment>